<dbReference type="STRING" id="195522.BD01_1795"/>
<organism evidence="2 3">
    <name type="scientific">Thermococcus nautili</name>
    <dbReference type="NCBI Taxonomy" id="195522"/>
    <lineage>
        <taxon>Archaea</taxon>
        <taxon>Methanobacteriati</taxon>
        <taxon>Methanobacteriota</taxon>
        <taxon>Thermococci</taxon>
        <taxon>Thermococcales</taxon>
        <taxon>Thermococcaceae</taxon>
        <taxon>Thermococcus</taxon>
    </lineage>
</organism>
<dbReference type="eggNOG" id="arCOG01665">
    <property type="taxonomic scope" value="Archaea"/>
</dbReference>
<dbReference type="InterPro" id="IPR035093">
    <property type="entry name" value="RelE/ParE_toxin_dom_sf"/>
</dbReference>
<sequence length="90" mass="10571">MSFSVEVHPRVAKALSKLKPAHYQRIYDFLSLLQEEPVPSSLYDVKKLKGTGDLSVYRVRVGDYRLIYVVDWRTSRIRVLRLERRGSAYK</sequence>
<dbReference type="KEGG" id="tnu:BD01_1795"/>
<dbReference type="SUPFAM" id="SSF143011">
    <property type="entry name" value="RelE-like"/>
    <property type="match status" value="1"/>
</dbReference>
<dbReference type="InterPro" id="IPR007712">
    <property type="entry name" value="RelE/ParE_toxin"/>
</dbReference>
<dbReference type="InterPro" id="IPR052747">
    <property type="entry name" value="TA_system_RelE_toxin"/>
</dbReference>
<protein>
    <submittedName>
        <fullName evidence="2">Cytotoxic translational repressor of toxin-antitoxin stability system</fullName>
    </submittedName>
</protein>
<reference evidence="2 3" key="1">
    <citation type="submission" date="2014-02" db="EMBL/GenBank/DDBJ databases">
        <title>Genome Sequence of an Hyperthermophilic Archaeon, Thermococcus nautili 30-1, producing viral vesicles.</title>
        <authorList>
            <person name="Oberto J."/>
            <person name="Gaudin M."/>
            <person name="Cossu M."/>
            <person name="Gorlas A."/>
            <person name="Slesarev A."/>
            <person name="Marguet E."/>
            <person name="Forterre P."/>
        </authorList>
    </citation>
    <scope>NUCLEOTIDE SEQUENCE [LARGE SCALE GENOMIC DNA]</scope>
    <source>
        <strain evidence="2 3">30-1</strain>
    </source>
</reference>
<dbReference type="GeneID" id="82170633"/>
<evidence type="ECO:0000313" key="2">
    <source>
        <dbReference type="EMBL" id="AHL23398.1"/>
    </source>
</evidence>
<dbReference type="Gene3D" id="3.30.2310.20">
    <property type="entry name" value="RelE-like"/>
    <property type="match status" value="1"/>
</dbReference>
<evidence type="ECO:0000313" key="3">
    <source>
        <dbReference type="Proteomes" id="UP000019434"/>
    </source>
</evidence>
<dbReference type="PANTHER" id="PTHR38813">
    <property type="match status" value="1"/>
</dbReference>
<proteinExistence type="predicted"/>
<name>W8NVU1_9EURY</name>
<dbReference type="OrthoDB" id="97626at2157"/>
<keyword evidence="3" id="KW-1185">Reference proteome</keyword>
<dbReference type="AlphaFoldDB" id="W8NVU1"/>
<dbReference type="RefSeq" id="WP_042692049.1">
    <property type="nucleotide sequence ID" value="NZ_CP007264.1"/>
</dbReference>
<dbReference type="EMBL" id="CP007264">
    <property type="protein sequence ID" value="AHL23398.1"/>
    <property type="molecule type" value="Genomic_DNA"/>
</dbReference>
<gene>
    <name evidence="2" type="ORF">BD01_1795</name>
</gene>
<dbReference type="Pfam" id="PF05016">
    <property type="entry name" value="ParE_toxin"/>
    <property type="match status" value="1"/>
</dbReference>
<dbReference type="Proteomes" id="UP000019434">
    <property type="component" value="Chromosome"/>
</dbReference>
<accession>W8NVU1</accession>
<evidence type="ECO:0000256" key="1">
    <source>
        <dbReference type="ARBA" id="ARBA00022649"/>
    </source>
</evidence>
<dbReference type="PANTHER" id="PTHR38813:SF1">
    <property type="entry name" value="TOXIN RELE1-RELATED"/>
    <property type="match status" value="1"/>
</dbReference>
<dbReference type="HOGENOM" id="CLU_155761_6_2_2"/>
<keyword evidence="1" id="KW-1277">Toxin-antitoxin system</keyword>